<dbReference type="Pfam" id="PF00702">
    <property type="entry name" value="Hydrolase"/>
    <property type="match status" value="1"/>
</dbReference>
<dbReference type="AlphaFoldDB" id="A0A1R4B838"/>
<sequence>MFYRNMPTIQAMTFDLDDTLYDNWPVIRHLDAEITQWIHERHPVTATKPAQWWAQVKQQVLEADPMLAHDVSTWRLQQITQGLVALGYEPELALTSAQAAMEQVHYLRNLVTIPDDTHRVLAQLAQHIPLVAITNGNVDAEKIGLSQYFTAVFRAGPDGRAKPYGDLFEKAASILPCSRHSILHVGDHPVTDVLGAKQHGFQACWFNDRFDNAKDCRRLTVLPDMEIHTLAPLLDLVNRV</sequence>
<dbReference type="InterPro" id="IPR023214">
    <property type="entry name" value="HAD_sf"/>
</dbReference>
<evidence type="ECO:0000256" key="2">
    <source>
        <dbReference type="ARBA" id="ARBA00022801"/>
    </source>
</evidence>
<keyword evidence="2 4" id="KW-0378">Hydrolase</keyword>
<dbReference type="Gene3D" id="1.20.120.1600">
    <property type="match status" value="1"/>
</dbReference>
<dbReference type="EC" id="3.1.3.-" evidence="4"/>
<reference evidence="4 5" key="1">
    <citation type="submission" date="2017-02" db="EMBL/GenBank/DDBJ databases">
        <authorList>
            <person name="Peterson S.W."/>
        </authorList>
    </citation>
    <scope>NUCLEOTIDE SEQUENCE [LARGE SCALE GENOMIC DNA]</scope>
    <source>
        <strain evidence="4 5">CECT 9027</strain>
    </source>
</reference>
<dbReference type="Proteomes" id="UP000189475">
    <property type="component" value="Unassembled WGS sequence"/>
</dbReference>
<protein>
    <submittedName>
        <fullName evidence="4">Flavin mononucleotide phosphatase YigB</fullName>
        <ecNumber evidence="4">3.1.3.-</ecNumber>
    </submittedName>
</protein>
<dbReference type="GO" id="GO:0016787">
    <property type="term" value="F:hydrolase activity"/>
    <property type="evidence" value="ECO:0007669"/>
    <property type="project" value="UniProtKB-KW"/>
</dbReference>
<evidence type="ECO:0000313" key="4">
    <source>
        <dbReference type="EMBL" id="SJL85082.1"/>
    </source>
</evidence>
<dbReference type="PANTHER" id="PTHR46470">
    <property type="entry name" value="N-ACYLNEURAMINATE-9-PHOSPHATASE"/>
    <property type="match status" value="1"/>
</dbReference>
<gene>
    <name evidence="4" type="primary">yigB</name>
    <name evidence="4" type="ORF">VPAL9027_03105</name>
</gene>
<evidence type="ECO:0000256" key="3">
    <source>
        <dbReference type="ARBA" id="ARBA00022842"/>
    </source>
</evidence>
<dbReference type="NCBIfam" id="NF008018">
    <property type="entry name" value="PRK10748.1"/>
    <property type="match status" value="1"/>
</dbReference>
<dbReference type="NCBIfam" id="TIGR01549">
    <property type="entry name" value="HAD-SF-IA-v1"/>
    <property type="match status" value="1"/>
</dbReference>
<comment type="cofactor">
    <cofactor evidence="1">
        <name>Mg(2+)</name>
        <dbReference type="ChEBI" id="CHEBI:18420"/>
    </cofactor>
</comment>
<dbReference type="STRING" id="1918946.VPAL9027_03105"/>
<dbReference type="SFLD" id="SFLDS00003">
    <property type="entry name" value="Haloacid_Dehalogenase"/>
    <property type="match status" value="1"/>
</dbReference>
<dbReference type="SFLD" id="SFLDG01129">
    <property type="entry name" value="C1.5:_HAD__Beta-PGM__Phosphata"/>
    <property type="match status" value="1"/>
</dbReference>
<dbReference type="EMBL" id="FUFT01000009">
    <property type="protein sequence ID" value="SJL85082.1"/>
    <property type="molecule type" value="Genomic_DNA"/>
</dbReference>
<keyword evidence="5" id="KW-1185">Reference proteome</keyword>
<evidence type="ECO:0000313" key="5">
    <source>
        <dbReference type="Proteomes" id="UP000189475"/>
    </source>
</evidence>
<dbReference type="InterPro" id="IPR036412">
    <property type="entry name" value="HAD-like_sf"/>
</dbReference>
<accession>A0A1R4B838</accession>
<dbReference type="InterPro" id="IPR006439">
    <property type="entry name" value="HAD-SF_hydro_IA"/>
</dbReference>
<evidence type="ECO:0000256" key="1">
    <source>
        <dbReference type="ARBA" id="ARBA00001946"/>
    </source>
</evidence>
<name>A0A1R4B838_9VIBR</name>
<keyword evidence="3" id="KW-0460">Magnesium</keyword>
<dbReference type="InterPro" id="IPR051400">
    <property type="entry name" value="HAD-like_hydrolase"/>
</dbReference>
<dbReference type="OrthoDB" id="367448at2"/>
<dbReference type="SUPFAM" id="SSF56784">
    <property type="entry name" value="HAD-like"/>
    <property type="match status" value="1"/>
</dbReference>
<proteinExistence type="predicted"/>
<organism evidence="4 5">
    <name type="scientific">Vibrio palustris</name>
    <dbReference type="NCBI Taxonomy" id="1918946"/>
    <lineage>
        <taxon>Bacteria</taxon>
        <taxon>Pseudomonadati</taxon>
        <taxon>Pseudomonadota</taxon>
        <taxon>Gammaproteobacteria</taxon>
        <taxon>Vibrionales</taxon>
        <taxon>Vibrionaceae</taxon>
        <taxon>Vibrio</taxon>
    </lineage>
</organism>
<dbReference type="PANTHER" id="PTHR46470:SF4">
    <property type="entry name" value="5-AMINO-6-(5-PHOSPHO-D-RIBITYLAMINO)URACIL PHOSPHATASE YIGB"/>
    <property type="match status" value="1"/>
</dbReference>
<dbReference type="RefSeq" id="WP_077315474.1">
    <property type="nucleotide sequence ID" value="NZ_AP024887.1"/>
</dbReference>
<dbReference type="Gene3D" id="3.40.50.1000">
    <property type="entry name" value="HAD superfamily/HAD-like"/>
    <property type="match status" value="1"/>
</dbReference>
<dbReference type="GO" id="GO:0009231">
    <property type="term" value="P:riboflavin biosynthetic process"/>
    <property type="evidence" value="ECO:0007669"/>
    <property type="project" value="TreeGrafter"/>
</dbReference>